<dbReference type="PANTHER" id="PTHR42971:SF1">
    <property type="entry name" value="TRNA (CYTIDINE(34)-2'-O)-METHYLTRANSFERASE"/>
    <property type="match status" value="1"/>
</dbReference>
<evidence type="ECO:0000256" key="3">
    <source>
        <dbReference type="ARBA" id="ARBA00022679"/>
    </source>
</evidence>
<dbReference type="GO" id="GO:0008173">
    <property type="term" value="F:RNA methyltransferase activity"/>
    <property type="evidence" value="ECO:0007669"/>
    <property type="project" value="InterPro"/>
</dbReference>
<evidence type="ECO:0000259" key="6">
    <source>
        <dbReference type="Pfam" id="PF00588"/>
    </source>
</evidence>
<keyword evidence="1" id="KW-0963">Cytoplasm</keyword>
<keyword evidence="3 7" id="KW-0808">Transferase</keyword>
<keyword evidence="4" id="KW-0949">S-adenosyl-L-methionine</keyword>
<dbReference type="EMBL" id="UOFQ01000015">
    <property type="protein sequence ID" value="VAW85037.1"/>
    <property type="molecule type" value="Genomic_DNA"/>
</dbReference>
<proteinExistence type="predicted"/>
<evidence type="ECO:0000313" key="7">
    <source>
        <dbReference type="EMBL" id="VAW85037.1"/>
    </source>
</evidence>
<keyword evidence="5" id="KW-0819">tRNA processing</keyword>
<evidence type="ECO:0000256" key="4">
    <source>
        <dbReference type="ARBA" id="ARBA00022691"/>
    </source>
</evidence>
<dbReference type="SUPFAM" id="SSF75217">
    <property type="entry name" value="alpha/beta knot"/>
    <property type="match status" value="1"/>
</dbReference>
<dbReference type="InterPro" id="IPR029026">
    <property type="entry name" value="tRNA_m1G_MTases_N"/>
</dbReference>
<name>A0A3B0ZC39_9ZZZZ</name>
<dbReference type="EC" id="2.1.1.207" evidence="7"/>
<dbReference type="PANTHER" id="PTHR42971">
    <property type="entry name" value="TRNA (CYTIDINE(34)-2'-O)-METHYLTRANSFERASE"/>
    <property type="match status" value="1"/>
</dbReference>
<dbReference type="Pfam" id="PF00588">
    <property type="entry name" value="SpoU_methylase"/>
    <property type="match status" value="1"/>
</dbReference>
<evidence type="ECO:0000256" key="2">
    <source>
        <dbReference type="ARBA" id="ARBA00022603"/>
    </source>
</evidence>
<protein>
    <submittedName>
        <fullName evidence="7">tRNA (Cytidine(34)-2'-O)-methyltransferase</fullName>
        <ecNumber evidence="7">2.1.1.207</ecNumber>
    </submittedName>
</protein>
<accession>A0A3B0ZC39</accession>
<evidence type="ECO:0000256" key="5">
    <source>
        <dbReference type="ARBA" id="ARBA00022694"/>
    </source>
</evidence>
<dbReference type="GO" id="GO:0002132">
    <property type="term" value="P:wobble position uridine ribose methylation"/>
    <property type="evidence" value="ECO:0007669"/>
    <property type="project" value="TreeGrafter"/>
</dbReference>
<dbReference type="AlphaFoldDB" id="A0A3B0ZC39"/>
<dbReference type="GO" id="GO:0002131">
    <property type="term" value="P:wobble position cytosine ribose methylation"/>
    <property type="evidence" value="ECO:0007669"/>
    <property type="project" value="TreeGrafter"/>
</dbReference>
<dbReference type="InterPro" id="IPR016914">
    <property type="entry name" value="TrmL"/>
</dbReference>
<sequence length="117" mass="13108">MRRAGLDYHEFASIQEYDDLDSFIAKVQPTRLIACSTKGTRNHTEIEYGTDDALLFGPESRGLPAELLASLPKDQIVRIPMLAESRSLNLSNAVAIFLYEAWRQHGFQPMAARNGVL</sequence>
<feature type="domain" description="tRNA/rRNA methyltransferase SpoU type" evidence="6">
    <location>
        <begin position="2"/>
        <end position="99"/>
    </location>
</feature>
<dbReference type="InterPro" id="IPR001537">
    <property type="entry name" value="SpoU_MeTrfase"/>
</dbReference>
<evidence type="ECO:0000256" key="1">
    <source>
        <dbReference type="ARBA" id="ARBA00022490"/>
    </source>
</evidence>
<dbReference type="Gene3D" id="3.40.1280.10">
    <property type="match status" value="1"/>
</dbReference>
<keyword evidence="2 7" id="KW-0489">Methyltransferase</keyword>
<dbReference type="InterPro" id="IPR029028">
    <property type="entry name" value="Alpha/beta_knot_MTases"/>
</dbReference>
<dbReference type="GO" id="GO:0003723">
    <property type="term" value="F:RNA binding"/>
    <property type="evidence" value="ECO:0007669"/>
    <property type="project" value="InterPro"/>
</dbReference>
<reference evidence="7" key="1">
    <citation type="submission" date="2018-06" db="EMBL/GenBank/DDBJ databases">
        <authorList>
            <person name="Zhirakovskaya E."/>
        </authorList>
    </citation>
    <scope>NUCLEOTIDE SEQUENCE</scope>
</reference>
<gene>
    <name evidence="7" type="ORF">MNBD_GAMMA17-308</name>
</gene>
<dbReference type="PIRSF" id="PIRSF029256">
    <property type="entry name" value="SpoU_TrmH_prd"/>
    <property type="match status" value="1"/>
</dbReference>
<organism evidence="7">
    <name type="scientific">hydrothermal vent metagenome</name>
    <dbReference type="NCBI Taxonomy" id="652676"/>
    <lineage>
        <taxon>unclassified sequences</taxon>
        <taxon>metagenomes</taxon>
        <taxon>ecological metagenomes</taxon>
    </lineage>
</organism>